<dbReference type="SUPFAM" id="SSF51735">
    <property type="entry name" value="NAD(P)-binding Rossmann-fold domains"/>
    <property type="match status" value="1"/>
</dbReference>
<proteinExistence type="predicted"/>
<dbReference type="EMBL" id="JAAMFK010000001">
    <property type="protein sequence ID" value="MBS9338164.1"/>
    <property type="molecule type" value="Genomic_DNA"/>
</dbReference>
<gene>
    <name evidence="2" type="ORF">G6R29_00735</name>
</gene>
<dbReference type="PANTHER" id="PTHR43157">
    <property type="entry name" value="PHOSPHATIDYLINOSITOL-GLYCAN BIOSYNTHESIS CLASS F PROTEIN-RELATED"/>
    <property type="match status" value="1"/>
</dbReference>
<protein>
    <submittedName>
        <fullName evidence="2">SDR family NAD(P)-dependent oxidoreductase</fullName>
    </submittedName>
</protein>
<reference evidence="2 3" key="1">
    <citation type="submission" date="2020-02" db="EMBL/GenBank/DDBJ databases">
        <title>Fructobacillus sp. isolated from paper mulberry of Taiwan.</title>
        <authorList>
            <person name="Lin S.-T."/>
        </authorList>
    </citation>
    <scope>NUCLEOTIDE SEQUENCE [LARGE SCALE GENOMIC DNA]</scope>
    <source>
        <strain evidence="2 3">M2-14</strain>
    </source>
</reference>
<comment type="caution">
    <text evidence="2">The sequence shown here is derived from an EMBL/GenBank/DDBJ whole genome shotgun (WGS) entry which is preliminary data.</text>
</comment>
<name>A0ABS5QY85_9LACO</name>
<dbReference type="PANTHER" id="PTHR43157:SF31">
    <property type="entry name" value="PHOSPHATIDYLINOSITOL-GLYCAN BIOSYNTHESIS CLASS F PROTEIN"/>
    <property type="match status" value="1"/>
</dbReference>
<dbReference type="Gene3D" id="3.40.50.720">
    <property type="entry name" value="NAD(P)-binding Rossmann-like Domain"/>
    <property type="match status" value="1"/>
</dbReference>
<sequence length="97" mass="10389">MAKRVLITGATDGIGKITAQNLAKMGQEVIVHGRNAEKAKAVVSEIKEATGNQNVDYLIADLMDLSALDGLVSNSTRNTITWTRSLTTQEPFSAIQS</sequence>
<evidence type="ECO:0000313" key="2">
    <source>
        <dbReference type="EMBL" id="MBS9338164.1"/>
    </source>
</evidence>
<dbReference type="InterPro" id="IPR036291">
    <property type="entry name" value="NAD(P)-bd_dom_sf"/>
</dbReference>
<dbReference type="InterPro" id="IPR002347">
    <property type="entry name" value="SDR_fam"/>
</dbReference>
<organism evidence="2 3">
    <name type="scientific">Fructobacillus broussonetiae</name>
    <dbReference type="NCBI Taxonomy" id="2713173"/>
    <lineage>
        <taxon>Bacteria</taxon>
        <taxon>Bacillati</taxon>
        <taxon>Bacillota</taxon>
        <taxon>Bacilli</taxon>
        <taxon>Lactobacillales</taxon>
        <taxon>Lactobacillaceae</taxon>
        <taxon>Fructobacillus</taxon>
    </lineage>
</organism>
<evidence type="ECO:0000256" key="1">
    <source>
        <dbReference type="ARBA" id="ARBA00023002"/>
    </source>
</evidence>
<dbReference type="Pfam" id="PF00106">
    <property type="entry name" value="adh_short"/>
    <property type="match status" value="1"/>
</dbReference>
<accession>A0ABS5QY85</accession>
<evidence type="ECO:0000313" key="3">
    <source>
        <dbReference type="Proteomes" id="UP001519504"/>
    </source>
</evidence>
<keyword evidence="3" id="KW-1185">Reference proteome</keyword>
<keyword evidence="1" id="KW-0560">Oxidoreductase</keyword>
<dbReference type="Proteomes" id="UP001519504">
    <property type="component" value="Unassembled WGS sequence"/>
</dbReference>